<feature type="chain" id="PRO_5045705910" evidence="4">
    <location>
        <begin position="26"/>
        <end position="332"/>
    </location>
</feature>
<protein>
    <submittedName>
        <fullName evidence="6">Substrate-binding domain-containing protein</fullName>
    </submittedName>
</protein>
<dbReference type="CDD" id="cd01536">
    <property type="entry name" value="PBP1_ABC_sugar_binding-like"/>
    <property type="match status" value="1"/>
</dbReference>
<comment type="subcellular location">
    <subcellularLocation>
        <location evidence="1">Cell envelope</location>
    </subcellularLocation>
</comment>
<accession>A0ABN2QTL7</accession>
<evidence type="ECO:0000256" key="3">
    <source>
        <dbReference type="ARBA" id="ARBA00022729"/>
    </source>
</evidence>
<evidence type="ECO:0000259" key="5">
    <source>
        <dbReference type="Pfam" id="PF13407"/>
    </source>
</evidence>
<dbReference type="PANTHER" id="PTHR46847">
    <property type="entry name" value="D-ALLOSE-BINDING PERIPLASMIC PROTEIN-RELATED"/>
    <property type="match status" value="1"/>
</dbReference>
<dbReference type="PANTHER" id="PTHR46847:SF1">
    <property type="entry name" value="D-ALLOSE-BINDING PERIPLASMIC PROTEIN-RELATED"/>
    <property type="match status" value="1"/>
</dbReference>
<dbReference type="EMBL" id="BAAAOG010000002">
    <property type="protein sequence ID" value="GAA1957839.1"/>
    <property type="molecule type" value="Genomic_DNA"/>
</dbReference>
<dbReference type="Gene3D" id="3.40.50.2300">
    <property type="match status" value="2"/>
</dbReference>
<comment type="similarity">
    <text evidence="2">Belongs to the bacterial solute-binding protein 2 family.</text>
</comment>
<dbReference type="InterPro" id="IPR025997">
    <property type="entry name" value="SBP_2_dom"/>
</dbReference>
<sequence>MRTTLRAIAVIAAAAVLALTGCSSGGGGSGGNASGSGDKPFKVIAFTSGNQTPVGAWWVKAVQAKAKELGWDLTMVQGDFDFTKMNPAVESAIGQGANAIFNGYTDEASIQSIVTAAKDASIPIFAMDAATEPTDAYVYNVTTDQQGIVDQTVGALDKALGGLQGKTVMVIGHDPHAGIRLRSALAMKAFQDAGATIAGGDIQKVQSPATGRTETLAFVADYISANPGKLDAVWAGWDDAALGAAQAITEAGESGKVTGVDAVSESLAQIQQGGAMLATVEQPWPSILDKVTAAMSAYQKDGTLPSKNFEAVATTLVTKDNAADITPSDKLQ</sequence>
<gene>
    <name evidence="6" type="ORF">GCM10009776_20220</name>
</gene>
<feature type="domain" description="Periplasmic binding protein" evidence="5">
    <location>
        <begin position="57"/>
        <end position="297"/>
    </location>
</feature>
<name>A0ABN2QTL7_9MICO</name>
<evidence type="ECO:0000313" key="7">
    <source>
        <dbReference type="Proteomes" id="UP001499933"/>
    </source>
</evidence>
<dbReference type="Pfam" id="PF13407">
    <property type="entry name" value="Peripla_BP_4"/>
    <property type="match status" value="1"/>
</dbReference>
<evidence type="ECO:0000256" key="1">
    <source>
        <dbReference type="ARBA" id="ARBA00004196"/>
    </source>
</evidence>
<proteinExistence type="inferred from homology"/>
<evidence type="ECO:0000313" key="6">
    <source>
        <dbReference type="EMBL" id="GAA1957839.1"/>
    </source>
</evidence>
<evidence type="ECO:0000256" key="2">
    <source>
        <dbReference type="ARBA" id="ARBA00007639"/>
    </source>
</evidence>
<organism evidence="6 7">
    <name type="scientific">Microbacterium deminutum</name>
    <dbReference type="NCBI Taxonomy" id="344164"/>
    <lineage>
        <taxon>Bacteria</taxon>
        <taxon>Bacillati</taxon>
        <taxon>Actinomycetota</taxon>
        <taxon>Actinomycetes</taxon>
        <taxon>Micrococcales</taxon>
        <taxon>Microbacteriaceae</taxon>
        <taxon>Microbacterium</taxon>
    </lineage>
</organism>
<dbReference type="InterPro" id="IPR028082">
    <property type="entry name" value="Peripla_BP_I"/>
</dbReference>
<dbReference type="RefSeq" id="WP_344094041.1">
    <property type="nucleotide sequence ID" value="NZ_BAAAOG010000002.1"/>
</dbReference>
<keyword evidence="7" id="KW-1185">Reference proteome</keyword>
<feature type="signal peptide" evidence="4">
    <location>
        <begin position="1"/>
        <end position="25"/>
    </location>
</feature>
<dbReference type="Proteomes" id="UP001499933">
    <property type="component" value="Unassembled WGS sequence"/>
</dbReference>
<comment type="caution">
    <text evidence="6">The sequence shown here is derived from an EMBL/GenBank/DDBJ whole genome shotgun (WGS) entry which is preliminary data.</text>
</comment>
<evidence type="ECO:0000256" key="4">
    <source>
        <dbReference type="SAM" id="SignalP"/>
    </source>
</evidence>
<dbReference type="SUPFAM" id="SSF53822">
    <property type="entry name" value="Periplasmic binding protein-like I"/>
    <property type="match status" value="1"/>
</dbReference>
<dbReference type="PROSITE" id="PS51257">
    <property type="entry name" value="PROKAR_LIPOPROTEIN"/>
    <property type="match status" value="1"/>
</dbReference>
<keyword evidence="3 4" id="KW-0732">Signal</keyword>
<reference evidence="6 7" key="1">
    <citation type="journal article" date="2019" name="Int. J. Syst. Evol. Microbiol.">
        <title>The Global Catalogue of Microorganisms (GCM) 10K type strain sequencing project: providing services to taxonomists for standard genome sequencing and annotation.</title>
        <authorList>
            <consortium name="The Broad Institute Genomics Platform"/>
            <consortium name="The Broad Institute Genome Sequencing Center for Infectious Disease"/>
            <person name="Wu L."/>
            <person name="Ma J."/>
        </authorList>
    </citation>
    <scope>NUCLEOTIDE SEQUENCE [LARGE SCALE GENOMIC DNA]</scope>
    <source>
        <strain evidence="6 7">JCM 14901</strain>
    </source>
</reference>